<keyword evidence="3" id="KW-0804">Transcription</keyword>
<name>A0AA40SSD7_9MICO</name>
<dbReference type="Pfam" id="PF20434">
    <property type="entry name" value="BD-FAE"/>
    <property type="match status" value="1"/>
</dbReference>
<dbReference type="CDD" id="cd07377">
    <property type="entry name" value="WHTH_GntR"/>
    <property type="match status" value="1"/>
</dbReference>
<evidence type="ECO:0000256" key="2">
    <source>
        <dbReference type="ARBA" id="ARBA00023125"/>
    </source>
</evidence>
<dbReference type="SUPFAM" id="SSF48008">
    <property type="entry name" value="GntR ligand-binding domain-like"/>
    <property type="match status" value="1"/>
</dbReference>
<organism evidence="6 7">
    <name type="scientific">Microbacterium invictum</name>
    <dbReference type="NCBI Taxonomy" id="515415"/>
    <lineage>
        <taxon>Bacteria</taxon>
        <taxon>Bacillati</taxon>
        <taxon>Actinomycetota</taxon>
        <taxon>Actinomycetes</taxon>
        <taxon>Micrococcales</taxon>
        <taxon>Microbacteriaceae</taxon>
        <taxon>Microbacterium</taxon>
    </lineage>
</organism>
<keyword evidence="7" id="KW-1185">Reference proteome</keyword>
<feature type="domain" description="HTH gntR-type" evidence="5">
    <location>
        <begin position="1"/>
        <end position="68"/>
    </location>
</feature>
<dbReference type="InterPro" id="IPR008920">
    <property type="entry name" value="TF_FadR/GntR_C"/>
</dbReference>
<protein>
    <submittedName>
        <fullName evidence="6">DNA-binding GntR family transcriptional regulator/pimeloyl-ACP methyl ester carboxylesterase</fullName>
    </submittedName>
</protein>
<dbReference type="Gene3D" id="1.20.120.530">
    <property type="entry name" value="GntR ligand-binding domain-like"/>
    <property type="match status" value="1"/>
</dbReference>
<feature type="region of interest" description="Disordered" evidence="4">
    <location>
        <begin position="390"/>
        <end position="416"/>
    </location>
</feature>
<dbReference type="EMBL" id="JACIFH010000001">
    <property type="protein sequence ID" value="MBB4141369.1"/>
    <property type="molecule type" value="Genomic_DNA"/>
</dbReference>
<dbReference type="InterPro" id="IPR000524">
    <property type="entry name" value="Tscrpt_reg_HTH_GntR"/>
</dbReference>
<reference evidence="6 7" key="1">
    <citation type="submission" date="2020-08" db="EMBL/GenBank/DDBJ databases">
        <title>Sequencing the genomes of 1000 actinobacteria strains.</title>
        <authorList>
            <person name="Klenk H.-P."/>
        </authorList>
    </citation>
    <scope>NUCLEOTIDE SEQUENCE [LARGE SCALE GENOMIC DNA]</scope>
    <source>
        <strain evidence="6 7">DSM 19600</strain>
    </source>
</reference>
<comment type="caution">
    <text evidence="6">The sequence shown here is derived from an EMBL/GenBank/DDBJ whole genome shotgun (WGS) entry which is preliminary data.</text>
</comment>
<dbReference type="RefSeq" id="WP_183500852.1">
    <property type="nucleotide sequence ID" value="NZ_BAABCO010000003.1"/>
</dbReference>
<dbReference type="AlphaFoldDB" id="A0AA40SSD7"/>
<sequence length="509" mass="54832">MASTNQVLPKLRGAILGGEYAPRERLVEADLATDYDTSRFIVRKALVQLASEGLVDIEPNRGARVREISVDDAIMLTEVRRAVEGLVAARAAQRATADDAAHLHGLAESMREAVQRFEVVRYSQVNGELHTTLRTIAAHEPATKILEQLGAQIVQHQFVLALVPGRPAAALREHLAIIDAVCAHDPVAAEEAMRAHIGSVIGALESFREGGALASSGIRELARKVNPLRHNEKVVVPTITVSYGDDSLHQVLDLYMPDTPGPTPLVLTIHGGAFMMGDRTWELAAVPALLDAGFAVASIDYRLSREALFPAAIQDVKRATGFLRMHADRWNLDPDFFAAWGRSAGGYLAAMLGVLGSQRTAFDTPGDDSHVSAVIDWYGPSDFSVMDEQFAAEPPTGDGPPVQEHSGPDSPESRFLGASVADSPDLVASANPITYVPTATTLPPFFLATGTNDRLIPYQQTLILADALRAGGAEVVLRVLREASHADHQFETLLVSPAIEWLKSLRAAR</sequence>
<dbReference type="PROSITE" id="PS50949">
    <property type="entry name" value="HTH_GNTR"/>
    <property type="match status" value="1"/>
</dbReference>
<dbReference type="SMART" id="SM00345">
    <property type="entry name" value="HTH_GNTR"/>
    <property type="match status" value="1"/>
</dbReference>
<proteinExistence type="predicted"/>
<gene>
    <name evidence="6" type="ORF">BKA10_003163</name>
</gene>
<dbReference type="SUPFAM" id="SSF53474">
    <property type="entry name" value="alpha/beta-Hydrolases"/>
    <property type="match status" value="1"/>
</dbReference>
<evidence type="ECO:0000256" key="1">
    <source>
        <dbReference type="ARBA" id="ARBA00023015"/>
    </source>
</evidence>
<dbReference type="PANTHER" id="PTHR43537:SF5">
    <property type="entry name" value="UXU OPERON TRANSCRIPTIONAL REGULATOR"/>
    <property type="match status" value="1"/>
</dbReference>
<dbReference type="InterPro" id="IPR049492">
    <property type="entry name" value="BD-FAE-like_dom"/>
</dbReference>
<dbReference type="Gene3D" id="3.40.50.1820">
    <property type="entry name" value="alpha/beta hydrolase"/>
    <property type="match status" value="1"/>
</dbReference>
<evidence type="ECO:0000313" key="6">
    <source>
        <dbReference type="EMBL" id="MBB4141369.1"/>
    </source>
</evidence>
<dbReference type="Gene3D" id="1.10.10.10">
    <property type="entry name" value="Winged helix-like DNA-binding domain superfamily/Winged helix DNA-binding domain"/>
    <property type="match status" value="1"/>
</dbReference>
<dbReference type="InterPro" id="IPR036388">
    <property type="entry name" value="WH-like_DNA-bd_sf"/>
</dbReference>
<keyword evidence="2 6" id="KW-0238">DNA-binding</keyword>
<keyword evidence="1" id="KW-0805">Transcription regulation</keyword>
<dbReference type="Proteomes" id="UP000549113">
    <property type="component" value="Unassembled WGS sequence"/>
</dbReference>
<evidence type="ECO:0000256" key="4">
    <source>
        <dbReference type="SAM" id="MobiDB-lite"/>
    </source>
</evidence>
<dbReference type="InterPro" id="IPR011711">
    <property type="entry name" value="GntR_C"/>
</dbReference>
<dbReference type="SMART" id="SM00895">
    <property type="entry name" value="FCD"/>
    <property type="match status" value="1"/>
</dbReference>
<dbReference type="GO" id="GO:0003700">
    <property type="term" value="F:DNA-binding transcription factor activity"/>
    <property type="evidence" value="ECO:0007669"/>
    <property type="project" value="InterPro"/>
</dbReference>
<accession>A0AA40SSD7</accession>
<dbReference type="Pfam" id="PF07729">
    <property type="entry name" value="FCD"/>
    <property type="match status" value="1"/>
</dbReference>
<dbReference type="PANTHER" id="PTHR43537">
    <property type="entry name" value="TRANSCRIPTIONAL REGULATOR, GNTR FAMILY"/>
    <property type="match status" value="1"/>
</dbReference>
<dbReference type="GO" id="GO:0003677">
    <property type="term" value="F:DNA binding"/>
    <property type="evidence" value="ECO:0007669"/>
    <property type="project" value="UniProtKB-KW"/>
</dbReference>
<dbReference type="SUPFAM" id="SSF46785">
    <property type="entry name" value="Winged helix' DNA-binding domain"/>
    <property type="match status" value="1"/>
</dbReference>
<evidence type="ECO:0000256" key="3">
    <source>
        <dbReference type="ARBA" id="ARBA00023163"/>
    </source>
</evidence>
<evidence type="ECO:0000259" key="5">
    <source>
        <dbReference type="PROSITE" id="PS50949"/>
    </source>
</evidence>
<dbReference type="InterPro" id="IPR029058">
    <property type="entry name" value="AB_hydrolase_fold"/>
</dbReference>
<dbReference type="Pfam" id="PF00392">
    <property type="entry name" value="GntR"/>
    <property type="match status" value="1"/>
</dbReference>
<evidence type="ECO:0000313" key="7">
    <source>
        <dbReference type="Proteomes" id="UP000549113"/>
    </source>
</evidence>
<dbReference type="InterPro" id="IPR036390">
    <property type="entry name" value="WH_DNA-bd_sf"/>
</dbReference>